<name>A0A2H1IJQ7_9MICO</name>
<dbReference type="Pfam" id="PF06224">
    <property type="entry name" value="AlkZ-like"/>
    <property type="match status" value="1"/>
</dbReference>
<keyword evidence="1" id="KW-0238">DNA-binding</keyword>
<dbReference type="GO" id="GO:0003677">
    <property type="term" value="F:DNA binding"/>
    <property type="evidence" value="ECO:0007669"/>
    <property type="project" value="UniProtKB-KW"/>
</dbReference>
<sequence length="387" mass="41853">MLSPFHNRRVTGVHYRWTMDAHQISAARLISQGLIGPPPESPTGTDLSTAGAVVEHLGCVQAQALGGALVSIALRLGPGVTDGVAAVRAAIDSGEIVRSWTQRGTIHLTTAKDLGWILGLTGARIMKATAKRREYFGITDTMLDTAAELATAAIRDRGPLTREELLEAFAPIGAGDEYGHARHLITSLALQNIIVQAPLIEGKDDMKYVLTADWVPTPTDLDTEAADQEWMRRFVTSHGPVTVDDATRWTGLPKTRMRKAIHAGIDAGEIASTDIDGTDYVHAPDLEDRLAEWETAAQETMLLPGFDEIILGYKDRSATLDPANEKLVVPGGNGMFKNTVVTGTRARATWKRSPRKTGPRVRVDTFPGERVDLESVESVSATHPAFV</sequence>
<evidence type="ECO:0000313" key="2">
    <source>
        <dbReference type="Proteomes" id="UP000234382"/>
    </source>
</evidence>
<keyword evidence="2" id="KW-1185">Reference proteome</keyword>
<dbReference type="InterPro" id="IPR009351">
    <property type="entry name" value="AlkZ-like"/>
</dbReference>
<dbReference type="Proteomes" id="UP000234382">
    <property type="component" value="Unassembled WGS sequence"/>
</dbReference>
<dbReference type="PANTHER" id="PTHR38479:SF2">
    <property type="entry name" value="WINGED HELIX DNA-BINDING DOMAIN-CONTAINING PROTEIN"/>
    <property type="match status" value="1"/>
</dbReference>
<reference evidence="2" key="1">
    <citation type="submission" date="2017-03" db="EMBL/GenBank/DDBJ databases">
        <authorList>
            <person name="Monnet C."/>
        </authorList>
    </citation>
    <scope>NUCLEOTIDE SEQUENCE [LARGE SCALE GENOMIC DNA]</scope>
    <source>
        <strain evidence="2">ATCC 49514</strain>
    </source>
</reference>
<evidence type="ECO:0000313" key="1">
    <source>
        <dbReference type="EMBL" id="SMX75404.1"/>
    </source>
</evidence>
<gene>
    <name evidence="1" type="ORF">BI49514_01028</name>
</gene>
<proteinExistence type="predicted"/>
<dbReference type="AlphaFoldDB" id="A0A2H1IJQ7"/>
<accession>A0A2H1IJQ7</accession>
<dbReference type="EMBL" id="FXYX01000004">
    <property type="protein sequence ID" value="SMX75404.1"/>
    <property type="molecule type" value="Genomic_DNA"/>
</dbReference>
<protein>
    <submittedName>
        <fullName evidence="1">Winged helix DNA-binding domain-containing protein</fullName>
    </submittedName>
</protein>
<dbReference type="PANTHER" id="PTHR38479">
    <property type="entry name" value="LMO0824 PROTEIN"/>
    <property type="match status" value="1"/>
</dbReference>
<organism evidence="1 2">
    <name type="scientific">Brevibacterium iodinum ATCC 49514</name>
    <dbReference type="NCBI Taxonomy" id="1255616"/>
    <lineage>
        <taxon>Bacteria</taxon>
        <taxon>Bacillati</taxon>
        <taxon>Actinomycetota</taxon>
        <taxon>Actinomycetes</taxon>
        <taxon>Micrococcales</taxon>
        <taxon>Brevibacteriaceae</taxon>
        <taxon>Brevibacterium</taxon>
    </lineage>
</organism>